<dbReference type="AlphaFoldDB" id="A0A834TKP0"/>
<gene>
    <name evidence="1" type="ORF">G2W53_020784</name>
</gene>
<evidence type="ECO:0000313" key="2">
    <source>
        <dbReference type="Proteomes" id="UP000634136"/>
    </source>
</evidence>
<organism evidence="1 2">
    <name type="scientific">Senna tora</name>
    <dbReference type="NCBI Taxonomy" id="362788"/>
    <lineage>
        <taxon>Eukaryota</taxon>
        <taxon>Viridiplantae</taxon>
        <taxon>Streptophyta</taxon>
        <taxon>Embryophyta</taxon>
        <taxon>Tracheophyta</taxon>
        <taxon>Spermatophyta</taxon>
        <taxon>Magnoliopsida</taxon>
        <taxon>eudicotyledons</taxon>
        <taxon>Gunneridae</taxon>
        <taxon>Pentapetalae</taxon>
        <taxon>rosids</taxon>
        <taxon>fabids</taxon>
        <taxon>Fabales</taxon>
        <taxon>Fabaceae</taxon>
        <taxon>Caesalpinioideae</taxon>
        <taxon>Cassia clade</taxon>
        <taxon>Senna</taxon>
    </lineage>
</organism>
<name>A0A834TKP0_9FABA</name>
<reference evidence="1" key="1">
    <citation type="submission" date="2020-09" db="EMBL/GenBank/DDBJ databases">
        <title>Genome-Enabled Discovery of Anthraquinone Biosynthesis in Senna tora.</title>
        <authorList>
            <person name="Kang S.-H."/>
            <person name="Pandey R.P."/>
            <person name="Lee C.-M."/>
            <person name="Sim J.-S."/>
            <person name="Jeong J.-T."/>
            <person name="Choi B.-S."/>
            <person name="Jung M."/>
            <person name="Ginzburg D."/>
            <person name="Zhao K."/>
            <person name="Won S.Y."/>
            <person name="Oh T.-J."/>
            <person name="Yu Y."/>
            <person name="Kim N.-H."/>
            <person name="Lee O.R."/>
            <person name="Lee T.-H."/>
            <person name="Bashyal P."/>
            <person name="Kim T.-S."/>
            <person name="Lee W.-H."/>
            <person name="Kawkins C."/>
            <person name="Kim C.-K."/>
            <person name="Kim J.S."/>
            <person name="Ahn B.O."/>
            <person name="Rhee S.Y."/>
            <person name="Sohng J.K."/>
        </authorList>
    </citation>
    <scope>NUCLEOTIDE SEQUENCE</scope>
    <source>
        <tissue evidence="1">Leaf</tissue>
    </source>
</reference>
<protein>
    <submittedName>
        <fullName evidence="1">Uncharacterized protein</fullName>
    </submittedName>
</protein>
<dbReference type="Proteomes" id="UP000634136">
    <property type="component" value="Unassembled WGS sequence"/>
</dbReference>
<comment type="caution">
    <text evidence="1">The sequence shown here is derived from an EMBL/GenBank/DDBJ whole genome shotgun (WGS) entry which is preliminary data.</text>
</comment>
<proteinExistence type="predicted"/>
<evidence type="ECO:0000313" key="1">
    <source>
        <dbReference type="EMBL" id="KAF7822640.1"/>
    </source>
</evidence>
<keyword evidence="2" id="KW-1185">Reference proteome</keyword>
<dbReference type="EMBL" id="JAAIUW010000007">
    <property type="protein sequence ID" value="KAF7822640.1"/>
    <property type="molecule type" value="Genomic_DNA"/>
</dbReference>
<sequence length="77" mass="8355">MSSSNCLRGMTRIALSSFGHSYPFSESDVTVRLLPTNTNDDAPVFHFPKTDHPNAVIPSVICLAGRHSYYSLGLGSL</sequence>
<accession>A0A834TKP0</accession>